<sequence>MDGNLCDRFPAPTLATAVGSAIVGRLFGKRSDLDAARRPLTGRALSATDVDRQLQWSFAHDKTVLMAQHQVRGDRGCSKRREKRM</sequence>
<dbReference type="EMBL" id="BMPO01000002">
    <property type="protein sequence ID" value="GGJ87767.1"/>
    <property type="molecule type" value="Genomic_DNA"/>
</dbReference>
<accession>A0A917UVI2</accession>
<proteinExistence type="predicted"/>
<keyword evidence="2" id="KW-1185">Reference proteome</keyword>
<name>A0A917UVI2_9PSED</name>
<gene>
    <name evidence="1" type="ORF">GCM10009304_11930</name>
</gene>
<dbReference type="AlphaFoldDB" id="A0A917UVI2"/>
<organism evidence="1 2">
    <name type="scientific">Pseudomonas matsuisoli</name>
    <dbReference type="NCBI Taxonomy" id="1515666"/>
    <lineage>
        <taxon>Bacteria</taxon>
        <taxon>Pseudomonadati</taxon>
        <taxon>Pseudomonadota</taxon>
        <taxon>Gammaproteobacteria</taxon>
        <taxon>Pseudomonadales</taxon>
        <taxon>Pseudomonadaceae</taxon>
        <taxon>Pseudomonas</taxon>
    </lineage>
</organism>
<comment type="caution">
    <text evidence="1">The sequence shown here is derived from an EMBL/GenBank/DDBJ whole genome shotgun (WGS) entry which is preliminary data.</text>
</comment>
<reference evidence="1" key="2">
    <citation type="submission" date="2020-09" db="EMBL/GenBank/DDBJ databases">
        <authorList>
            <person name="Sun Q."/>
            <person name="Ohkuma M."/>
        </authorList>
    </citation>
    <scope>NUCLEOTIDE SEQUENCE</scope>
    <source>
        <strain evidence="1">JCM 30078</strain>
    </source>
</reference>
<protein>
    <submittedName>
        <fullName evidence="1">Uncharacterized protein</fullName>
    </submittedName>
</protein>
<evidence type="ECO:0000313" key="2">
    <source>
        <dbReference type="Proteomes" id="UP000635983"/>
    </source>
</evidence>
<reference evidence="1" key="1">
    <citation type="journal article" date="2014" name="Int. J. Syst. Evol. Microbiol.">
        <title>Complete genome sequence of Corynebacterium casei LMG S-19264T (=DSM 44701T), isolated from a smear-ripened cheese.</title>
        <authorList>
            <consortium name="US DOE Joint Genome Institute (JGI-PGF)"/>
            <person name="Walter F."/>
            <person name="Albersmeier A."/>
            <person name="Kalinowski J."/>
            <person name="Ruckert C."/>
        </authorList>
    </citation>
    <scope>NUCLEOTIDE SEQUENCE</scope>
    <source>
        <strain evidence="1">JCM 30078</strain>
    </source>
</reference>
<dbReference type="Proteomes" id="UP000635983">
    <property type="component" value="Unassembled WGS sequence"/>
</dbReference>
<evidence type="ECO:0000313" key="1">
    <source>
        <dbReference type="EMBL" id="GGJ87767.1"/>
    </source>
</evidence>